<dbReference type="EMBL" id="CP040330">
    <property type="protein sequence ID" value="QCS41597.1"/>
    <property type="molecule type" value="Genomic_DNA"/>
</dbReference>
<feature type="region of interest" description="Disordered" evidence="1">
    <location>
        <begin position="1"/>
        <end position="25"/>
    </location>
</feature>
<reference evidence="3" key="1">
    <citation type="submission" date="2019-05" db="EMBL/GenBank/DDBJ databases">
        <title>Genome sequence and methylation pattern of the halophilic Archaeon Natrinema versiforme BOL5-4.</title>
        <authorList>
            <person name="DasSarma P."/>
            <person name="Anton B.P."/>
            <person name="DasSarma S.L."/>
            <person name="Martinez F.L."/>
            <person name="Guzman D."/>
            <person name="Roberts R.J."/>
            <person name="DasSarma S."/>
        </authorList>
    </citation>
    <scope>NUCLEOTIDE SEQUENCE [LARGE SCALE GENOMIC DNA]</scope>
    <source>
        <strain evidence="3">BOL5-4</strain>
    </source>
</reference>
<feature type="compositionally biased region" description="Acidic residues" evidence="1">
    <location>
        <begin position="116"/>
        <end position="137"/>
    </location>
</feature>
<feature type="compositionally biased region" description="Low complexity" evidence="1">
    <location>
        <begin position="12"/>
        <end position="25"/>
    </location>
</feature>
<sequence length="226" mass="23870">MQLRTPDRDRATSAAADPPADASSSRRLAKHLLTAAGLFGFTYAVLRVLGGRDDVPVQSVDEVQAGVEDAVPDEIQRRAADAVPGDRIETIRNRTAATVPDDITEISIDGPRSEESETDLDVDGSADASEGESEDADVTGLDESGDDEIGDSGADEASADVLEETETNADYTDERSDEEIAERAEPGVQDEPAEPGEMAVDEDVAADLVDTDLDAESDGESDESEE</sequence>
<dbReference type="AlphaFoldDB" id="A0A4V1FZ96"/>
<protein>
    <submittedName>
        <fullName evidence="2">Uncharacterized protein</fullName>
    </submittedName>
</protein>
<name>A0A4V1FZ96_9EURY</name>
<feature type="compositionally biased region" description="Acidic residues" evidence="1">
    <location>
        <begin position="191"/>
        <end position="226"/>
    </location>
</feature>
<gene>
    <name evidence="2" type="ORF">FEJ81_04230</name>
</gene>
<feature type="compositionally biased region" description="Basic and acidic residues" evidence="1">
    <location>
        <begin position="74"/>
        <end position="83"/>
    </location>
</feature>
<evidence type="ECO:0000313" key="3">
    <source>
        <dbReference type="Proteomes" id="UP000302218"/>
    </source>
</evidence>
<proteinExistence type="predicted"/>
<accession>A0A4V1FZ96</accession>
<evidence type="ECO:0000313" key="2">
    <source>
        <dbReference type="EMBL" id="QCS41597.1"/>
    </source>
</evidence>
<organism evidence="2 3">
    <name type="scientific">Natrinema versiforme</name>
    <dbReference type="NCBI Taxonomy" id="88724"/>
    <lineage>
        <taxon>Archaea</taxon>
        <taxon>Methanobacteriati</taxon>
        <taxon>Methanobacteriota</taxon>
        <taxon>Stenosarchaea group</taxon>
        <taxon>Halobacteria</taxon>
        <taxon>Halobacteriales</taxon>
        <taxon>Natrialbaceae</taxon>
        <taxon>Natrinema</taxon>
    </lineage>
</organism>
<dbReference type="Proteomes" id="UP000302218">
    <property type="component" value="Chromosome"/>
</dbReference>
<dbReference type="RefSeq" id="WP_138244104.1">
    <property type="nucleotide sequence ID" value="NZ_CP040330.1"/>
</dbReference>
<feature type="region of interest" description="Disordered" evidence="1">
    <location>
        <begin position="89"/>
        <end position="226"/>
    </location>
</feature>
<feature type="compositionally biased region" description="Acidic residues" evidence="1">
    <location>
        <begin position="143"/>
        <end position="167"/>
    </location>
</feature>
<feature type="compositionally biased region" description="Basic and acidic residues" evidence="1">
    <location>
        <begin position="1"/>
        <end position="11"/>
    </location>
</feature>
<feature type="region of interest" description="Disordered" evidence="1">
    <location>
        <begin position="64"/>
        <end position="83"/>
    </location>
</feature>
<evidence type="ECO:0000256" key="1">
    <source>
        <dbReference type="SAM" id="MobiDB-lite"/>
    </source>
</evidence>
<dbReference type="OrthoDB" id="187600at2157"/>
<dbReference type="KEGG" id="nvr:FEJ81_04230"/>
<dbReference type="GeneID" id="40264452"/>